<gene>
    <name evidence="2" type="ORF">SAMN04487974_104156</name>
</gene>
<evidence type="ECO:0000313" key="2">
    <source>
        <dbReference type="EMBL" id="SDG59534.1"/>
    </source>
</evidence>
<accession>A0A1G7VIG2</accession>
<dbReference type="AlphaFoldDB" id="A0A1G7VIG2"/>
<evidence type="ECO:0000313" key="3">
    <source>
        <dbReference type="Proteomes" id="UP000199495"/>
    </source>
</evidence>
<dbReference type="EMBL" id="FNCS01000004">
    <property type="protein sequence ID" value="SDG59534.1"/>
    <property type="molecule type" value="Genomic_DNA"/>
</dbReference>
<protein>
    <recommendedName>
        <fullName evidence="1">VOC domain-containing protein</fullName>
    </recommendedName>
</protein>
<proteinExistence type="predicted"/>
<dbReference type="InterPro" id="IPR029068">
    <property type="entry name" value="Glyas_Bleomycin-R_OHBP_Dase"/>
</dbReference>
<dbReference type="PROSITE" id="PS51819">
    <property type="entry name" value="VOC"/>
    <property type="match status" value="1"/>
</dbReference>
<sequence length="122" mass="13757">MAKATGIGGVFFRAGDTSALAKWYETHLGVTEYWQQEAGFTVFAPFKRESDYFPAEKQWMINFRVNDLDALIASLVIAGIAVETREEWDSPETGRFARIYDPEGNAIELWEPVAPPPLERSV</sequence>
<evidence type="ECO:0000259" key="1">
    <source>
        <dbReference type="PROSITE" id="PS51819"/>
    </source>
</evidence>
<dbReference type="RefSeq" id="WP_090595670.1">
    <property type="nucleotide sequence ID" value="NZ_FNCS01000004.1"/>
</dbReference>
<dbReference type="Gene3D" id="3.10.180.10">
    <property type="entry name" value="2,3-Dihydroxybiphenyl 1,2-Dioxygenase, domain 1"/>
    <property type="match status" value="1"/>
</dbReference>
<dbReference type="InterPro" id="IPR041581">
    <property type="entry name" value="Glyoxalase_6"/>
</dbReference>
<dbReference type="InterPro" id="IPR037523">
    <property type="entry name" value="VOC_core"/>
</dbReference>
<name>A0A1G7VIG2_9HYPH</name>
<organism evidence="2 3">
    <name type="scientific">Pelagibacterium luteolum</name>
    <dbReference type="NCBI Taxonomy" id="440168"/>
    <lineage>
        <taxon>Bacteria</taxon>
        <taxon>Pseudomonadati</taxon>
        <taxon>Pseudomonadota</taxon>
        <taxon>Alphaproteobacteria</taxon>
        <taxon>Hyphomicrobiales</taxon>
        <taxon>Devosiaceae</taxon>
        <taxon>Pelagibacterium</taxon>
    </lineage>
</organism>
<reference evidence="2 3" key="1">
    <citation type="submission" date="2016-10" db="EMBL/GenBank/DDBJ databases">
        <authorList>
            <person name="de Groot N.N."/>
        </authorList>
    </citation>
    <scope>NUCLEOTIDE SEQUENCE [LARGE SCALE GENOMIC DNA]</scope>
    <source>
        <strain evidence="2 3">CGMCC 1.10267</strain>
    </source>
</reference>
<dbReference type="SUPFAM" id="SSF54593">
    <property type="entry name" value="Glyoxalase/Bleomycin resistance protein/Dihydroxybiphenyl dioxygenase"/>
    <property type="match status" value="1"/>
</dbReference>
<dbReference type="Pfam" id="PF18029">
    <property type="entry name" value="Glyoxalase_6"/>
    <property type="match status" value="1"/>
</dbReference>
<dbReference type="OrthoDB" id="9799428at2"/>
<keyword evidence="3" id="KW-1185">Reference proteome</keyword>
<dbReference type="Proteomes" id="UP000199495">
    <property type="component" value="Unassembled WGS sequence"/>
</dbReference>
<dbReference type="STRING" id="440168.SAMN04487974_104156"/>
<feature type="domain" description="VOC" evidence="1">
    <location>
        <begin position="6"/>
        <end position="112"/>
    </location>
</feature>